<dbReference type="GO" id="GO:0051707">
    <property type="term" value="P:response to other organism"/>
    <property type="evidence" value="ECO:0007669"/>
    <property type="project" value="UniProtKB-ARBA"/>
</dbReference>
<dbReference type="Gene3D" id="3.40.50.300">
    <property type="entry name" value="P-loop containing nucleotide triphosphate hydrolases"/>
    <property type="match status" value="1"/>
</dbReference>
<dbReference type="Proteomes" id="UP001497457">
    <property type="component" value="Chromosome 22rd"/>
</dbReference>
<keyword evidence="2" id="KW-0611">Plant defense</keyword>
<keyword evidence="1" id="KW-0677">Repeat</keyword>
<sequence length="1056" mass="118791">MPAISPHISLPIHDVDEEDEIRRLLALPQGEKIYKEIALARARERARTRDRLRGRDYAEAREAAAAAKQEIKEVLELMDPLPGRISELLSPGSEAWPGRIMAEAGARRGLAFLEKELRTIVAALRQLAVSPVLGPDHVDSSINDRLAHLKELAGWTKDILDRGQAPLRAADLPELNLAWIEQLLLVDGSAGRRSSARMVVPSDNEPAELLQQPDRTGNPQLVGMDGPSKKLHRWLVSAADGEEADKSSLRVISIVGPPGVGKTTLAMELHRQTGGQYFQCHAVVRMSRQPPDTGNLLRQIMLQITDSEVAAAPETSECPQDMAALVGDEHELAYDMNKYLQDKRYLIVVDDLWRTSDWEIIEDAFPHNKCGSRILITTRIRSVARSCCSRNKDGLTEFGETTGNKKTGGNDELFHELKPLGKVDSERLFSEAAFGVGRTCPSEHSRQASDEILRRCDGIPLFIIAMADLMRQEQAEGTNRTAAYWLEQIPELKLVQEALSPSYHDLPDELKLLALYMSTLPRDYMIDKHRLMRKWGAEGLITPNMWRASEEMAEEYFSKLYDRGIIRPMDRRSDSEVATCWEVDHFMHQFLGSLSTHKNFAATSHTLKLKAEVGAGGGDEVWILQRLSLHQHDLELQMLLEGMDFSHTRSLTVSGVATRIPFHKFVHLAVLDLEGWGKLNNDDLEHICSSKFFLLKYLSIRNTGVSKLPPQIAELGYLETLDISYTKINELPLEVLELPELRVLDLRCTQVSLLSRYNPCLLPCLRHLHINGHTPDETVTVVPEDIVDWGFLETLETVDLSNCSPSFIKDLAKLRFLEVLAVTWSFHQCYNEEHQRALRSAIQRSVCLKSLTIHCEVGCSMEFLDLLPDAPQSLQHLRITARFHTVPKWIEGLNHLVFLDITVCKLALDGIKLLGSLERLESLVLGLDFLQEEAILIGYEGFHQLQRLFINCRVPWLDFGKGAMSRLTDLDLIISTGPVGQDSQLTGIANLLSLEQVTLSYDPWYINCHSVKAAVGAIWRQVAETGYTVKFVNNGIEEDVCEQSLQKHAKKCPEIK</sequence>
<evidence type="ECO:0000259" key="3">
    <source>
        <dbReference type="Pfam" id="PF00931"/>
    </source>
</evidence>
<reference evidence="7" key="1">
    <citation type="submission" date="2024-06" db="EMBL/GenBank/DDBJ databases">
        <authorList>
            <person name="Ryan C."/>
        </authorList>
    </citation>
    <scope>NUCLEOTIDE SEQUENCE [LARGE SCALE GENOMIC DNA]</scope>
</reference>
<feature type="domain" description="NB-ARC" evidence="3">
    <location>
        <begin position="246"/>
        <end position="389"/>
    </location>
</feature>
<reference evidence="6 7" key="2">
    <citation type="submission" date="2024-10" db="EMBL/GenBank/DDBJ databases">
        <authorList>
            <person name="Ryan C."/>
        </authorList>
    </citation>
    <scope>NUCLEOTIDE SEQUENCE [LARGE SCALE GENOMIC DNA]</scope>
</reference>
<dbReference type="PRINTS" id="PR00364">
    <property type="entry name" value="DISEASERSIST"/>
</dbReference>
<dbReference type="Pfam" id="PF00931">
    <property type="entry name" value="NB-ARC"/>
    <property type="match status" value="1"/>
</dbReference>
<evidence type="ECO:0000313" key="7">
    <source>
        <dbReference type="Proteomes" id="UP001497457"/>
    </source>
</evidence>
<dbReference type="PANTHER" id="PTHR23155:SF957">
    <property type="entry name" value="OS11G0606800 PROTEIN"/>
    <property type="match status" value="1"/>
</dbReference>
<dbReference type="AlphaFoldDB" id="A0ABC9AQ20"/>
<protein>
    <recommendedName>
        <fullName evidence="8">NB-ARC domain-containing protein</fullName>
    </recommendedName>
</protein>
<dbReference type="Gene3D" id="3.80.10.10">
    <property type="entry name" value="Ribonuclease Inhibitor"/>
    <property type="match status" value="1"/>
</dbReference>
<evidence type="ECO:0000313" key="6">
    <source>
        <dbReference type="EMBL" id="CAL4983428.1"/>
    </source>
</evidence>
<evidence type="ECO:0000259" key="4">
    <source>
        <dbReference type="Pfam" id="PF23559"/>
    </source>
</evidence>
<evidence type="ECO:0000256" key="1">
    <source>
        <dbReference type="ARBA" id="ARBA00022737"/>
    </source>
</evidence>
<evidence type="ECO:0008006" key="8">
    <source>
        <dbReference type="Google" id="ProtNLM"/>
    </source>
</evidence>
<dbReference type="InterPro" id="IPR036388">
    <property type="entry name" value="WH-like_DNA-bd_sf"/>
</dbReference>
<dbReference type="SUPFAM" id="SSF52047">
    <property type="entry name" value="RNI-like"/>
    <property type="match status" value="1"/>
</dbReference>
<dbReference type="InterPro" id="IPR044974">
    <property type="entry name" value="Disease_R_plants"/>
</dbReference>
<dbReference type="InterPro" id="IPR027417">
    <property type="entry name" value="P-loop_NTPase"/>
</dbReference>
<proteinExistence type="predicted"/>
<dbReference type="InterPro" id="IPR055414">
    <property type="entry name" value="LRR_R13L4/SHOC2-like"/>
</dbReference>
<dbReference type="InterPro" id="IPR058922">
    <property type="entry name" value="WHD_DRP"/>
</dbReference>
<dbReference type="EMBL" id="OZ075132">
    <property type="protein sequence ID" value="CAL4983428.1"/>
    <property type="molecule type" value="Genomic_DNA"/>
</dbReference>
<dbReference type="GO" id="GO:0006952">
    <property type="term" value="P:defense response"/>
    <property type="evidence" value="ECO:0007669"/>
    <property type="project" value="UniProtKB-KW"/>
</dbReference>
<feature type="domain" description="Disease resistance R13L4/SHOC-2-like LRR" evidence="5">
    <location>
        <begin position="724"/>
        <end position="1022"/>
    </location>
</feature>
<dbReference type="Gene3D" id="1.10.10.10">
    <property type="entry name" value="Winged helix-like DNA-binding domain superfamily/Winged helix DNA-binding domain"/>
    <property type="match status" value="1"/>
</dbReference>
<organism evidence="6 7">
    <name type="scientific">Urochloa decumbens</name>
    <dbReference type="NCBI Taxonomy" id="240449"/>
    <lineage>
        <taxon>Eukaryota</taxon>
        <taxon>Viridiplantae</taxon>
        <taxon>Streptophyta</taxon>
        <taxon>Embryophyta</taxon>
        <taxon>Tracheophyta</taxon>
        <taxon>Spermatophyta</taxon>
        <taxon>Magnoliopsida</taxon>
        <taxon>Liliopsida</taxon>
        <taxon>Poales</taxon>
        <taxon>Poaceae</taxon>
        <taxon>PACMAD clade</taxon>
        <taxon>Panicoideae</taxon>
        <taxon>Panicodae</taxon>
        <taxon>Paniceae</taxon>
        <taxon>Melinidinae</taxon>
        <taxon>Urochloa</taxon>
    </lineage>
</organism>
<gene>
    <name evidence="6" type="ORF">URODEC1_LOCUS57042</name>
</gene>
<dbReference type="SUPFAM" id="SSF52540">
    <property type="entry name" value="P-loop containing nucleoside triphosphate hydrolases"/>
    <property type="match status" value="1"/>
</dbReference>
<dbReference type="Pfam" id="PF23559">
    <property type="entry name" value="WHD_DRP"/>
    <property type="match status" value="1"/>
</dbReference>
<dbReference type="PANTHER" id="PTHR23155">
    <property type="entry name" value="DISEASE RESISTANCE PROTEIN RP"/>
    <property type="match status" value="1"/>
</dbReference>
<feature type="domain" description="Disease resistance protein winged helix" evidence="4">
    <location>
        <begin position="521"/>
        <end position="590"/>
    </location>
</feature>
<dbReference type="InterPro" id="IPR032675">
    <property type="entry name" value="LRR_dom_sf"/>
</dbReference>
<evidence type="ECO:0000256" key="2">
    <source>
        <dbReference type="ARBA" id="ARBA00022821"/>
    </source>
</evidence>
<evidence type="ECO:0000259" key="5">
    <source>
        <dbReference type="Pfam" id="PF23598"/>
    </source>
</evidence>
<dbReference type="InterPro" id="IPR002182">
    <property type="entry name" value="NB-ARC"/>
</dbReference>
<name>A0ABC9AQ20_9POAL</name>
<keyword evidence="7" id="KW-1185">Reference proteome</keyword>
<accession>A0ABC9AQ20</accession>
<dbReference type="Pfam" id="PF23598">
    <property type="entry name" value="LRR_14"/>
    <property type="match status" value="1"/>
</dbReference>